<dbReference type="Pfam" id="PF00581">
    <property type="entry name" value="Rhodanese"/>
    <property type="match status" value="1"/>
</dbReference>
<evidence type="ECO:0000259" key="2">
    <source>
        <dbReference type="PROSITE" id="PS50206"/>
    </source>
</evidence>
<accession>A0A445N291</accession>
<protein>
    <recommendedName>
        <fullName evidence="2">Rhodanese domain-containing protein</fullName>
    </recommendedName>
</protein>
<dbReference type="EMBL" id="OJIN01000221">
    <property type="protein sequence ID" value="SPD75801.1"/>
    <property type="molecule type" value="Genomic_DNA"/>
</dbReference>
<dbReference type="PANTHER" id="PTHR45431:SF3">
    <property type="entry name" value="RHODANESE-LIKE DOMAIN-CONTAINING PROTEIN 15, CHLOROPLASTIC"/>
    <property type="match status" value="1"/>
</dbReference>
<dbReference type="SUPFAM" id="SSF52821">
    <property type="entry name" value="Rhodanese/Cell cycle control phosphatase"/>
    <property type="match status" value="1"/>
</dbReference>
<reference evidence="3" key="1">
    <citation type="submission" date="2018-01" db="EMBL/GenBank/DDBJ databases">
        <authorList>
            <person name="Regsiter A."/>
            <person name="William W."/>
        </authorList>
    </citation>
    <scope>NUCLEOTIDE SEQUENCE</scope>
    <source>
        <strain evidence="3">TRIP AH-1</strain>
    </source>
</reference>
<organism evidence="3">
    <name type="scientific">uncultured Desulfobacterium sp</name>
    <dbReference type="NCBI Taxonomy" id="201089"/>
    <lineage>
        <taxon>Bacteria</taxon>
        <taxon>Pseudomonadati</taxon>
        <taxon>Thermodesulfobacteriota</taxon>
        <taxon>Desulfobacteria</taxon>
        <taxon>Desulfobacterales</taxon>
        <taxon>Desulfobacteriaceae</taxon>
        <taxon>Desulfobacterium</taxon>
        <taxon>environmental samples</taxon>
    </lineage>
</organism>
<name>A0A445N291_9BACT</name>
<gene>
    <name evidence="3" type="ORF">PITCH_A760011</name>
</gene>
<dbReference type="InterPro" id="IPR001763">
    <property type="entry name" value="Rhodanese-like_dom"/>
</dbReference>
<dbReference type="SMART" id="SM00450">
    <property type="entry name" value="RHOD"/>
    <property type="match status" value="1"/>
</dbReference>
<proteinExistence type="predicted"/>
<sequence length="205" mass="23998">MKRVSSACILFAFCSLFFLTGPVIAQEAKKILSIEAYDMLNTVPDTFLIDVRSRSEYQFVGHPTEAYLFPYLYLSNEFKKKGDDYGYQFGNKNANFIKEISKLFQKTNNLLIICRDGERSAMAAKDLAAAGFKNVYNVEDGFEGPEFPYFENSNMNKYYRQLAMRNKIHGFNQRRHYGWQWWGLPWTYEMNPKYIYPPDLTQPAK</sequence>
<dbReference type="InterPro" id="IPR036873">
    <property type="entry name" value="Rhodanese-like_dom_sf"/>
</dbReference>
<evidence type="ECO:0000256" key="1">
    <source>
        <dbReference type="SAM" id="SignalP"/>
    </source>
</evidence>
<evidence type="ECO:0000313" key="3">
    <source>
        <dbReference type="EMBL" id="SPD75801.1"/>
    </source>
</evidence>
<feature type="signal peptide" evidence="1">
    <location>
        <begin position="1"/>
        <end position="25"/>
    </location>
</feature>
<dbReference type="PROSITE" id="PS50206">
    <property type="entry name" value="RHODANESE_3"/>
    <property type="match status" value="1"/>
</dbReference>
<feature type="chain" id="PRO_5019022588" description="Rhodanese domain-containing protein" evidence="1">
    <location>
        <begin position="26"/>
        <end position="205"/>
    </location>
</feature>
<feature type="domain" description="Rhodanese" evidence="2">
    <location>
        <begin position="42"/>
        <end position="151"/>
    </location>
</feature>
<dbReference type="AlphaFoldDB" id="A0A445N291"/>
<dbReference type="PANTHER" id="PTHR45431">
    <property type="entry name" value="RHODANESE-LIKE DOMAIN-CONTAINING PROTEIN 15, CHLOROPLASTIC"/>
    <property type="match status" value="1"/>
</dbReference>
<dbReference type="Gene3D" id="3.40.250.10">
    <property type="entry name" value="Rhodanese-like domain"/>
    <property type="match status" value="1"/>
</dbReference>
<keyword evidence="1" id="KW-0732">Signal</keyword>
<dbReference type="InterPro" id="IPR052367">
    <property type="entry name" value="Thiosulfate_ST/Rhodanese-like"/>
</dbReference>